<accession>A0A059FWV1</accession>
<feature type="transmembrane region" description="Helical" evidence="2">
    <location>
        <begin position="105"/>
        <end position="122"/>
    </location>
</feature>
<dbReference type="SMART" id="SM00357">
    <property type="entry name" value="CSP"/>
    <property type="match status" value="1"/>
</dbReference>
<evidence type="ECO:0000259" key="3">
    <source>
        <dbReference type="PROSITE" id="PS51857"/>
    </source>
</evidence>
<dbReference type="AlphaFoldDB" id="A0A059FWV1"/>
<keyword evidence="2" id="KW-0472">Membrane</keyword>
<evidence type="ECO:0000256" key="1">
    <source>
        <dbReference type="SAM" id="MobiDB-lite"/>
    </source>
</evidence>
<dbReference type="PATRIC" id="fig|1280951.3.peg.1411"/>
<feature type="transmembrane region" description="Helical" evidence="2">
    <location>
        <begin position="157"/>
        <end position="181"/>
    </location>
</feature>
<dbReference type="Pfam" id="PF06961">
    <property type="entry name" value="DUF1294"/>
    <property type="match status" value="1"/>
</dbReference>
<keyword evidence="5" id="KW-1185">Reference proteome</keyword>
<keyword evidence="2" id="KW-1133">Transmembrane helix</keyword>
<keyword evidence="4" id="KW-0238">DNA-binding</keyword>
<evidence type="ECO:0000256" key="2">
    <source>
        <dbReference type="SAM" id="Phobius"/>
    </source>
</evidence>
<protein>
    <submittedName>
        <fullName evidence="4">Cold shock DNA-binding membrane protein</fullName>
    </submittedName>
</protein>
<name>A0A059FWV1_9PROT</name>
<dbReference type="SUPFAM" id="SSF50249">
    <property type="entry name" value="Nucleic acid-binding proteins"/>
    <property type="match status" value="1"/>
</dbReference>
<dbReference type="Gene3D" id="2.40.50.140">
    <property type="entry name" value="Nucleic acid-binding proteins"/>
    <property type="match status" value="1"/>
</dbReference>
<dbReference type="RefSeq" id="WP_011646914.1">
    <property type="nucleotide sequence ID" value="NZ_ARYI01000005.1"/>
</dbReference>
<dbReference type="InterPro" id="IPR002059">
    <property type="entry name" value="CSP_DNA-bd"/>
</dbReference>
<reference evidence="4 5" key="1">
    <citation type="submission" date="2013-04" db="EMBL/GenBank/DDBJ databases">
        <title>Hyphomonas hirschiana VP5 Genome Sequencing.</title>
        <authorList>
            <person name="Lai Q."/>
            <person name="Shao Z."/>
        </authorList>
    </citation>
    <scope>NUCLEOTIDE SEQUENCE [LARGE SCALE GENOMIC DNA]</scope>
    <source>
        <strain evidence="4 5">VP5</strain>
    </source>
</reference>
<dbReference type="InterPro" id="IPR011129">
    <property type="entry name" value="CSD"/>
</dbReference>
<dbReference type="InterPro" id="IPR010718">
    <property type="entry name" value="DUF1294"/>
</dbReference>
<evidence type="ECO:0000313" key="4">
    <source>
        <dbReference type="EMBL" id="KCZ94971.1"/>
    </source>
</evidence>
<feature type="domain" description="CSD" evidence="3">
    <location>
        <begin position="16"/>
        <end position="81"/>
    </location>
</feature>
<feature type="region of interest" description="Disordered" evidence="1">
    <location>
        <begin position="1"/>
        <end position="21"/>
    </location>
</feature>
<dbReference type="GO" id="GO:0005829">
    <property type="term" value="C:cytosol"/>
    <property type="evidence" value="ECO:0007669"/>
    <property type="project" value="UniProtKB-ARBA"/>
</dbReference>
<dbReference type="GO" id="GO:0003677">
    <property type="term" value="F:DNA binding"/>
    <property type="evidence" value="ECO:0007669"/>
    <property type="project" value="UniProtKB-KW"/>
</dbReference>
<sequence length="214" mass="23687">MTKPAEPRAFSESSPRQEGHLSGWNEARGFGFLKAVDGGPDAFAHIRAFAKEERHIEEGHLYSYQTETDEAGRLRAADIRPIRPVRPEPVQPSLLHKLLSRSPRILVIPAFLFIAIAVAITTTVSPGWFIVYGVASIACFIGYGLDKRAATHKQWRVSETILLMVGLVGGWPGAILAQEFFRHKTKKPAFRTLFWMSVAINMAAFVQIAAFTGA</sequence>
<dbReference type="EMBL" id="ARYI01000005">
    <property type="protein sequence ID" value="KCZ94971.1"/>
    <property type="molecule type" value="Genomic_DNA"/>
</dbReference>
<comment type="caution">
    <text evidence="4">The sequence shown here is derived from an EMBL/GenBank/DDBJ whole genome shotgun (WGS) entry which is preliminary data.</text>
</comment>
<organism evidence="4 5">
    <name type="scientific">Hyphomonas hirschiana VP5</name>
    <dbReference type="NCBI Taxonomy" id="1280951"/>
    <lineage>
        <taxon>Bacteria</taxon>
        <taxon>Pseudomonadati</taxon>
        <taxon>Pseudomonadota</taxon>
        <taxon>Alphaproteobacteria</taxon>
        <taxon>Hyphomonadales</taxon>
        <taxon>Hyphomonadaceae</taxon>
        <taxon>Hyphomonas</taxon>
    </lineage>
</organism>
<feature type="transmembrane region" description="Helical" evidence="2">
    <location>
        <begin position="193"/>
        <end position="212"/>
    </location>
</feature>
<dbReference type="InterPro" id="IPR012340">
    <property type="entry name" value="NA-bd_OB-fold"/>
</dbReference>
<dbReference type="PROSITE" id="PS51857">
    <property type="entry name" value="CSD_2"/>
    <property type="match status" value="1"/>
</dbReference>
<dbReference type="Proteomes" id="UP000025061">
    <property type="component" value="Unassembled WGS sequence"/>
</dbReference>
<feature type="transmembrane region" description="Helical" evidence="2">
    <location>
        <begin position="128"/>
        <end position="145"/>
    </location>
</feature>
<keyword evidence="2" id="KW-0812">Transmembrane</keyword>
<gene>
    <name evidence="4" type="ORF">HHI_06977</name>
</gene>
<dbReference type="Pfam" id="PF00313">
    <property type="entry name" value="CSD"/>
    <property type="match status" value="1"/>
</dbReference>
<dbReference type="OrthoDB" id="72963at2"/>
<proteinExistence type="predicted"/>
<evidence type="ECO:0000313" key="5">
    <source>
        <dbReference type="Proteomes" id="UP000025061"/>
    </source>
</evidence>